<evidence type="ECO:0000313" key="9">
    <source>
        <dbReference type="Proteomes" id="UP001642484"/>
    </source>
</evidence>
<name>A0ABP0I3X2_9DINO</name>
<feature type="transmembrane region" description="Helical" evidence="7">
    <location>
        <begin position="127"/>
        <end position="143"/>
    </location>
</feature>
<feature type="transmembrane region" description="Helical" evidence="7">
    <location>
        <begin position="457"/>
        <end position="479"/>
    </location>
</feature>
<evidence type="ECO:0000313" key="8">
    <source>
        <dbReference type="EMBL" id="CAK8997290.1"/>
    </source>
</evidence>
<dbReference type="Pfam" id="PF00939">
    <property type="entry name" value="Na_sulph_symp"/>
    <property type="match status" value="1"/>
</dbReference>
<feature type="transmembrane region" description="Helical" evidence="7">
    <location>
        <begin position="542"/>
        <end position="561"/>
    </location>
</feature>
<gene>
    <name evidence="8" type="ORF">CCMP2556_LOCUS4798</name>
</gene>
<accession>A0ABP0I3X2</accession>
<evidence type="ECO:0000256" key="5">
    <source>
        <dbReference type="ARBA" id="ARBA00022989"/>
    </source>
</evidence>
<sequence>MKKGVGVLIPIVAAVVFLLQSEGRLKTSVPGGKGSSATEKNLWLATSVGGFEVCLVICLHLLKRQREQTWQGANIEALIPCLAIGAWLSDDGHRAQKGHCSVRVVSRFSGWIIRFLCPIPAGVSDQAWSMLSIFVSMIVAVVLRPLPPAAATVVAMSVVVFTGTATLAQGLKAFTDEVVWLVVIAFFLADGFQKTGLGDRIALNVIRAVGGTTVGLAYGLNFAELMVAATMPCSAARAAAVFYPITKSVCKASGSDPDEGTEFKCGKFLVECCYQATATSSCMFLTGAAQNYFVLKLAEDVGVHVEHPFHSWFTAAVIPASVSFLLTPLIALKLLPPDARTTPDAPKVAQQRLDAMGPISIDEKVFLCVMLGMVALWASTSLIHISPAVTAFCGIGLLLMTGVITWEDCARNQQAWSTFVSFAILVGLAERLKSLGIVEWVSSVVTSRIRAAGLAQVPAFLVIVTAYWLIHYLFASQVAHVSALFQPFLVMLVETGTPGIPAVFALAFVSNLFATLTPYASAQSAVLFAGHYITAFEWYKAGFVYMLAYYIQWLVVGAVWWRMIGLV</sequence>
<evidence type="ECO:0000256" key="1">
    <source>
        <dbReference type="ARBA" id="ARBA00004478"/>
    </source>
</evidence>
<keyword evidence="4" id="KW-1001">Plastid inner membrane</keyword>
<dbReference type="EMBL" id="CAXAMN010002002">
    <property type="protein sequence ID" value="CAK8997290.1"/>
    <property type="molecule type" value="Genomic_DNA"/>
</dbReference>
<keyword evidence="6 7" id="KW-0472">Membrane</keyword>
<feature type="transmembrane region" description="Helical" evidence="7">
    <location>
        <begin position="42"/>
        <end position="62"/>
    </location>
</feature>
<comment type="similarity">
    <text evidence="2">Belongs to the SLC13A/DASS transporter (TC 2.A.47) family. DIT1 subfamily.</text>
</comment>
<feature type="transmembrane region" description="Helical" evidence="7">
    <location>
        <begin position="201"/>
        <end position="220"/>
    </location>
</feature>
<feature type="transmembrane region" description="Helical" evidence="7">
    <location>
        <begin position="499"/>
        <end position="521"/>
    </location>
</feature>
<evidence type="ECO:0000256" key="4">
    <source>
        <dbReference type="ARBA" id="ARBA00022780"/>
    </source>
</evidence>
<feature type="transmembrane region" description="Helical" evidence="7">
    <location>
        <begin position="389"/>
        <end position="406"/>
    </location>
</feature>
<evidence type="ECO:0000256" key="6">
    <source>
        <dbReference type="ARBA" id="ARBA00023136"/>
    </source>
</evidence>
<evidence type="ECO:0000256" key="7">
    <source>
        <dbReference type="SAM" id="Phobius"/>
    </source>
</evidence>
<comment type="caution">
    <text evidence="8">The sequence shown here is derived from an EMBL/GenBank/DDBJ whole genome shotgun (WGS) entry which is preliminary data.</text>
</comment>
<keyword evidence="3 7" id="KW-0812">Transmembrane</keyword>
<dbReference type="NCBIfam" id="TIGR00785">
    <property type="entry name" value="dass"/>
    <property type="match status" value="1"/>
</dbReference>
<keyword evidence="9" id="KW-1185">Reference proteome</keyword>
<evidence type="ECO:0000256" key="2">
    <source>
        <dbReference type="ARBA" id="ARBA00007349"/>
    </source>
</evidence>
<reference evidence="8 9" key="1">
    <citation type="submission" date="2024-02" db="EMBL/GenBank/DDBJ databases">
        <authorList>
            <person name="Chen Y."/>
            <person name="Shah S."/>
            <person name="Dougan E. K."/>
            <person name="Thang M."/>
            <person name="Chan C."/>
        </authorList>
    </citation>
    <scope>NUCLEOTIDE SEQUENCE [LARGE SCALE GENOMIC DNA]</scope>
</reference>
<dbReference type="InterPro" id="IPR001898">
    <property type="entry name" value="SLC13A/DASS"/>
</dbReference>
<feature type="transmembrane region" description="Helical" evidence="7">
    <location>
        <begin position="173"/>
        <end position="189"/>
    </location>
</feature>
<protein>
    <submittedName>
        <fullName evidence="8">Uncharacterized protein</fullName>
    </submittedName>
</protein>
<organism evidence="8 9">
    <name type="scientific">Durusdinium trenchii</name>
    <dbReference type="NCBI Taxonomy" id="1381693"/>
    <lineage>
        <taxon>Eukaryota</taxon>
        <taxon>Sar</taxon>
        <taxon>Alveolata</taxon>
        <taxon>Dinophyceae</taxon>
        <taxon>Suessiales</taxon>
        <taxon>Symbiodiniaceae</taxon>
        <taxon>Durusdinium</taxon>
    </lineage>
</organism>
<evidence type="ECO:0000256" key="3">
    <source>
        <dbReference type="ARBA" id="ARBA00022692"/>
    </source>
</evidence>
<dbReference type="PANTHER" id="PTHR42826">
    <property type="entry name" value="DICARBOXYLATE TRANSPORTER 2.1, CHLOROPLASTIC"/>
    <property type="match status" value="1"/>
</dbReference>
<dbReference type="InterPro" id="IPR030676">
    <property type="entry name" value="CitT-rel"/>
</dbReference>
<comment type="subcellular location">
    <subcellularLocation>
        <location evidence="1">Plastid</location>
        <location evidence="1">Chloroplast inner membrane</location>
        <topology evidence="1">Multi-pass membrane protein</topology>
    </subcellularLocation>
</comment>
<feature type="transmembrane region" description="Helical" evidence="7">
    <location>
        <begin position="150"/>
        <end position="167"/>
    </location>
</feature>
<proteinExistence type="inferred from homology"/>
<keyword evidence="5 7" id="KW-1133">Transmembrane helix</keyword>
<dbReference type="Proteomes" id="UP001642484">
    <property type="component" value="Unassembled WGS sequence"/>
</dbReference>
<keyword evidence="4" id="KW-0934">Plastid</keyword>
<feature type="transmembrane region" description="Helical" evidence="7">
    <location>
        <begin position="312"/>
        <end position="332"/>
    </location>
</feature>